<organism evidence="1 2">
    <name type="scientific">Phyllobacterium bourgognense</name>
    <dbReference type="NCBI Taxonomy" id="314236"/>
    <lineage>
        <taxon>Bacteria</taxon>
        <taxon>Pseudomonadati</taxon>
        <taxon>Pseudomonadota</taxon>
        <taxon>Alphaproteobacteria</taxon>
        <taxon>Hyphomicrobiales</taxon>
        <taxon>Phyllobacteriaceae</taxon>
        <taxon>Phyllobacterium</taxon>
    </lineage>
</organism>
<proteinExistence type="predicted"/>
<accession>A0A368YE36</accession>
<gene>
    <name evidence="1" type="ORF">C7476_12434</name>
</gene>
<sequence length="78" mass="8937">MAQIKGPVLPNIDPNRWLECERALEERFTEIATGEKPSTLSFAELIDDAIEAGWTEREVERALLDLMEDRYDPDEESA</sequence>
<dbReference type="OrthoDB" id="7774794at2"/>
<name>A0A368YE36_9HYPH</name>
<protein>
    <submittedName>
        <fullName evidence="1">Uncharacterized protein</fullName>
    </submittedName>
</protein>
<keyword evidence="2" id="KW-1185">Reference proteome</keyword>
<dbReference type="Proteomes" id="UP000253324">
    <property type="component" value="Unassembled WGS sequence"/>
</dbReference>
<evidence type="ECO:0000313" key="1">
    <source>
        <dbReference type="EMBL" id="RCW78503.1"/>
    </source>
</evidence>
<reference evidence="1 2" key="1">
    <citation type="submission" date="2018-07" db="EMBL/GenBank/DDBJ databases">
        <title>Genomic Encyclopedia of Type Strains, Phase III (KMG-III): the genomes of soil and plant-associated and newly described type strains.</title>
        <authorList>
            <person name="Whitman W."/>
        </authorList>
    </citation>
    <scope>NUCLEOTIDE SEQUENCE [LARGE SCALE GENOMIC DNA]</scope>
    <source>
        <strain evidence="1 2">31-25a</strain>
    </source>
</reference>
<evidence type="ECO:0000313" key="2">
    <source>
        <dbReference type="Proteomes" id="UP000253324"/>
    </source>
</evidence>
<dbReference type="RefSeq" id="WP_147274733.1">
    <property type="nucleotide sequence ID" value="NZ_QPJM01000024.1"/>
</dbReference>
<comment type="caution">
    <text evidence="1">The sequence shown here is derived from an EMBL/GenBank/DDBJ whole genome shotgun (WGS) entry which is preliminary data.</text>
</comment>
<dbReference type="AlphaFoldDB" id="A0A368YE36"/>
<dbReference type="EMBL" id="QPJM01000024">
    <property type="protein sequence ID" value="RCW78503.1"/>
    <property type="molecule type" value="Genomic_DNA"/>
</dbReference>